<dbReference type="UniPathway" id="UPA00988"/>
<evidence type="ECO:0000256" key="2">
    <source>
        <dbReference type="ARBA" id="ARBA00006086"/>
    </source>
</evidence>
<feature type="domain" description="ELP1 alpha-solenoid" evidence="10">
    <location>
        <begin position="549"/>
        <end position="740"/>
    </location>
</feature>
<dbReference type="GO" id="GO:0033588">
    <property type="term" value="C:elongator holoenzyme complex"/>
    <property type="evidence" value="ECO:0007669"/>
    <property type="project" value="InterPro"/>
</dbReference>
<dbReference type="InterPro" id="IPR056166">
    <property type="entry name" value="TPR_ELP1"/>
</dbReference>
<feature type="domain" description="ELP1 TPR" evidence="9">
    <location>
        <begin position="748"/>
        <end position="908"/>
    </location>
</feature>
<evidence type="ECO:0000259" key="8">
    <source>
        <dbReference type="Pfam" id="PF23797"/>
    </source>
</evidence>
<dbReference type="PANTHER" id="PTHR12747:SF0">
    <property type="entry name" value="ELONGATOR COMPLEX PROTEIN 1"/>
    <property type="match status" value="1"/>
</dbReference>
<reference evidence="12" key="1">
    <citation type="journal article" date="2020" name="Stud. Mycol.">
        <title>101 Dothideomycetes genomes: a test case for predicting lifestyles and emergence of pathogens.</title>
        <authorList>
            <person name="Haridas S."/>
            <person name="Albert R."/>
            <person name="Binder M."/>
            <person name="Bloem J."/>
            <person name="Labutti K."/>
            <person name="Salamov A."/>
            <person name="Andreopoulos B."/>
            <person name="Baker S."/>
            <person name="Barry K."/>
            <person name="Bills G."/>
            <person name="Bluhm B."/>
            <person name="Cannon C."/>
            <person name="Castanera R."/>
            <person name="Culley D."/>
            <person name="Daum C."/>
            <person name="Ezra D."/>
            <person name="Gonzalez J."/>
            <person name="Henrissat B."/>
            <person name="Kuo A."/>
            <person name="Liang C."/>
            <person name="Lipzen A."/>
            <person name="Lutzoni F."/>
            <person name="Magnuson J."/>
            <person name="Mondo S."/>
            <person name="Nolan M."/>
            <person name="Ohm R."/>
            <person name="Pangilinan J."/>
            <person name="Park H.-J."/>
            <person name="Ramirez L."/>
            <person name="Alfaro M."/>
            <person name="Sun H."/>
            <person name="Tritt A."/>
            <person name="Yoshinaga Y."/>
            <person name="Zwiers L.-H."/>
            <person name="Turgeon B."/>
            <person name="Goodwin S."/>
            <person name="Spatafora J."/>
            <person name="Crous P."/>
            <person name="Grigoriev I."/>
        </authorList>
    </citation>
    <scope>NUCLEOTIDE SEQUENCE</scope>
    <source>
        <strain evidence="12">CBS 480.64</strain>
    </source>
</reference>
<dbReference type="GO" id="GO:0000049">
    <property type="term" value="F:tRNA binding"/>
    <property type="evidence" value="ECO:0007669"/>
    <property type="project" value="TreeGrafter"/>
</dbReference>
<name>A0A6A7CAE2_9PEZI</name>
<evidence type="ECO:0000256" key="6">
    <source>
        <dbReference type="SAM" id="MobiDB-lite"/>
    </source>
</evidence>
<keyword evidence="12" id="KW-0418">Kinase</keyword>
<sequence>MRNLIRTRHQETTLEQPISAHAFELDNVASAHCNEGNITLRRISTDGDHVEEITTFPAMTGDCIINIHCFADLGTTIIIFALGDIVAVRNTGDNEVENVEIIGTIDSGIKAASWSPDEELVAIATTADTLLLMTRDFDQLADITLSVEDVKVSNHVSVGWGKKETQFKGRGAAKALRDPTVPEHVDEGSLNEGDDGRVTISWRGDGQCFVLNSILESEPRRRIARIYDRQGTLEAVSEAVNGLEAAMSWMPSGQVIAGVQRGNDNTKVVFFERNGLRHGEFDMRVADAREVDLAWNIDSTVLAVTMSDRVQLWTMGNYHWYLKQEITIDNAQLKWHPEQSLKLALATGHQLQQICYELAFTRGSVKPPHDLGLMAAIDGKKLKVTPLRLANIPPPMSFDEIDLPAPAESAVFNEDGTGITVYHGDKTTAWKWDYTARPVQRAAQCSEQDKLQTEEMFSLSTNGVLKGQGLRIPGCTSFVVTLSHLIYTTSNHLLKFIHLQRLEVPPDEPEKDERCRSIERGAKIVTVIPSAYSLILQMPRGNLETIYPRAFVLAGIRHAINQKDYETAFKICRTHRVDLNILHDYAPVQLKENVGLFISQVQKPEWIDLFLGSLIEENVAMTMYKETLADTVLPQEVFPTGKVNFICDMFLAALPSTSTQNLITAHISKSPPDLESALKLISANGKPYSEAAIEHICFLADVNTLYDTALGLYDLDMALSIAQKSSHKDPREYLPYLQNLHALSEPRRRYSINSDLQRYSKALAELRSMPDTFEEVKSYLQKHSDLYPLAMELYKYTPPELETIVTLYAEHLSSISQFSQAGECYESIREYTRASEAYSSAGLWRESLSCADLAGYDESAVVSLARSLASGLEESKSYASAAVIHRDYLADVSTAVGLLCKANAFNEAFALAAKQRQDGNLFDKVVDPGLGEAAASFTETMAEMSSQLLAQGERVGTLRELKAANPLGFYGDAAEGAGGEFPDDISIAMTDATTTAGTFMTRYTGLSSGSRMTSKNKRREERKRARGKKGTVYEEEYLVNSIKRLVERYNVLLGDAREVVRACLRRGMRERAKAVQTLVKEVGVLAKQVVEKVFVVDEVGRVDGTAKADEVERPTGGRGVLFDALGEMGTKKEKPVVEELEENACIVG</sequence>
<evidence type="ECO:0000259" key="9">
    <source>
        <dbReference type="Pfam" id="PF23878"/>
    </source>
</evidence>
<comment type="similarity">
    <text evidence="2 5">Belongs to the ELP1/IKA1 family.</text>
</comment>
<feature type="domain" description="ELP1 N-terminal second beta-propeller" evidence="8">
    <location>
        <begin position="441"/>
        <end position="525"/>
    </location>
</feature>
<dbReference type="InterPro" id="IPR056169">
    <property type="entry name" value="HB_ELP1"/>
</dbReference>
<evidence type="ECO:0000313" key="13">
    <source>
        <dbReference type="Proteomes" id="UP000799421"/>
    </source>
</evidence>
<evidence type="ECO:0000259" key="10">
    <source>
        <dbReference type="Pfam" id="PF23925"/>
    </source>
</evidence>
<dbReference type="InterPro" id="IPR056164">
    <property type="entry name" value="Beta-prop_ELP1_1st"/>
</dbReference>
<dbReference type="EMBL" id="MU005958">
    <property type="protein sequence ID" value="KAF2864049.1"/>
    <property type="molecule type" value="Genomic_DNA"/>
</dbReference>
<feature type="region of interest" description="Disordered" evidence="6">
    <location>
        <begin position="171"/>
        <end position="192"/>
    </location>
</feature>
<dbReference type="Gene3D" id="1.25.40.470">
    <property type="match status" value="1"/>
</dbReference>
<evidence type="ECO:0000256" key="3">
    <source>
        <dbReference type="ARBA" id="ARBA00022490"/>
    </source>
</evidence>
<feature type="compositionally biased region" description="Basic and acidic residues" evidence="6">
    <location>
        <begin position="175"/>
        <end position="187"/>
    </location>
</feature>
<dbReference type="InterPro" id="IPR006849">
    <property type="entry name" value="Elp1"/>
</dbReference>
<dbReference type="PANTHER" id="PTHR12747">
    <property type="entry name" value="ELONGATOR COMPLEX PROTEIN 1"/>
    <property type="match status" value="1"/>
</dbReference>
<accession>A0A6A7CAE2</accession>
<protein>
    <recommendedName>
        <fullName evidence="5">Elongator complex protein 1</fullName>
    </recommendedName>
</protein>
<dbReference type="PIRSF" id="PIRSF017233">
    <property type="entry name" value="IKAP"/>
    <property type="match status" value="1"/>
</dbReference>
<evidence type="ECO:0000256" key="5">
    <source>
        <dbReference type="PIRNR" id="PIRNR017233"/>
    </source>
</evidence>
<dbReference type="Pfam" id="PF23936">
    <property type="entry name" value="HB_ELP1"/>
    <property type="match status" value="1"/>
</dbReference>
<evidence type="ECO:0000256" key="1">
    <source>
        <dbReference type="ARBA" id="ARBA00005043"/>
    </source>
</evidence>
<comment type="pathway">
    <text evidence="1">tRNA modification; 5-methoxycarbonylmethyl-2-thiouridine-tRNA biosynthesis.</text>
</comment>
<dbReference type="GO" id="GO:0016301">
    <property type="term" value="F:kinase activity"/>
    <property type="evidence" value="ECO:0007669"/>
    <property type="project" value="UniProtKB-KW"/>
</dbReference>
<dbReference type="Pfam" id="PF23797">
    <property type="entry name" value="Beta-prop_ELP1_2nd"/>
    <property type="match status" value="1"/>
</dbReference>
<comment type="subcellular location">
    <subcellularLocation>
        <location evidence="5">Cytoplasm</location>
    </subcellularLocation>
    <subcellularLocation>
        <location evidence="5">Nucleus</location>
    </subcellularLocation>
</comment>
<dbReference type="GO" id="GO:0002926">
    <property type="term" value="P:tRNA wobble base 5-methoxycarbonylmethyl-2-thiouridinylation"/>
    <property type="evidence" value="ECO:0007669"/>
    <property type="project" value="TreeGrafter"/>
</dbReference>
<comment type="function">
    <text evidence="5">Component of the elongator complex which is required for multiple tRNA modifications, including mcm5U (5-methoxycarbonylmethyl uridine), mcm5s2U (5-methoxycarbonylmethyl-2-thiouridine), and ncm5U (5-carbamoylmethyl uridine). The elongator complex catalyzes formation of carboxymethyluridine in the wobble base at position 34 in tRNAs.</text>
</comment>
<organism evidence="12 13">
    <name type="scientific">Piedraia hortae CBS 480.64</name>
    <dbReference type="NCBI Taxonomy" id="1314780"/>
    <lineage>
        <taxon>Eukaryota</taxon>
        <taxon>Fungi</taxon>
        <taxon>Dikarya</taxon>
        <taxon>Ascomycota</taxon>
        <taxon>Pezizomycotina</taxon>
        <taxon>Dothideomycetes</taxon>
        <taxon>Dothideomycetidae</taxon>
        <taxon>Capnodiales</taxon>
        <taxon>Piedraiaceae</taxon>
        <taxon>Piedraia</taxon>
    </lineage>
</organism>
<dbReference type="Proteomes" id="UP000799421">
    <property type="component" value="Unassembled WGS sequence"/>
</dbReference>
<evidence type="ECO:0000259" key="7">
    <source>
        <dbReference type="Pfam" id="PF04762"/>
    </source>
</evidence>
<feature type="domain" description="ELP1 first N-terminal beta-propeller" evidence="7">
    <location>
        <begin position="1"/>
        <end position="338"/>
    </location>
</feature>
<dbReference type="Pfam" id="PF23925">
    <property type="entry name" value="A-sol_ELP1"/>
    <property type="match status" value="1"/>
</dbReference>
<feature type="domain" description="ELP1 three-helical bundle" evidence="11">
    <location>
        <begin position="923"/>
        <end position="1083"/>
    </location>
</feature>
<gene>
    <name evidence="12" type="ORF">K470DRAFT_51024</name>
</gene>
<evidence type="ECO:0000256" key="4">
    <source>
        <dbReference type="ARBA" id="ARBA00022694"/>
    </source>
</evidence>
<dbReference type="SUPFAM" id="SSF82171">
    <property type="entry name" value="DPP6 N-terminal domain-like"/>
    <property type="match status" value="1"/>
</dbReference>
<evidence type="ECO:0000313" key="12">
    <source>
        <dbReference type="EMBL" id="KAF2864049.1"/>
    </source>
</evidence>
<dbReference type="OrthoDB" id="40048at2759"/>
<dbReference type="Pfam" id="PF23878">
    <property type="entry name" value="TPR_ELP1"/>
    <property type="match status" value="1"/>
</dbReference>
<proteinExistence type="inferred from homology"/>
<keyword evidence="13" id="KW-1185">Reference proteome</keyword>
<keyword evidence="3 5" id="KW-0963">Cytoplasm</keyword>
<dbReference type="GO" id="GO:0005634">
    <property type="term" value="C:nucleus"/>
    <property type="evidence" value="ECO:0007669"/>
    <property type="project" value="UniProtKB-SubCell"/>
</dbReference>
<dbReference type="InterPro" id="IPR056167">
    <property type="entry name" value="A-sol_ELP1"/>
</dbReference>
<feature type="region of interest" description="Disordered" evidence="6">
    <location>
        <begin position="1007"/>
        <end position="1027"/>
    </location>
</feature>
<keyword evidence="4" id="KW-0819">tRNA processing</keyword>
<keyword evidence="5" id="KW-0539">Nucleus</keyword>
<keyword evidence="12" id="KW-0808">Transferase</keyword>
<dbReference type="Pfam" id="PF04762">
    <property type="entry name" value="Beta-prop_ELP1_1st"/>
    <property type="match status" value="1"/>
</dbReference>
<evidence type="ECO:0000259" key="11">
    <source>
        <dbReference type="Pfam" id="PF23936"/>
    </source>
</evidence>
<dbReference type="InterPro" id="IPR056165">
    <property type="entry name" value="Beta-prop_ELP1_2nd"/>
</dbReference>
<dbReference type="GO" id="GO:0005829">
    <property type="term" value="C:cytosol"/>
    <property type="evidence" value="ECO:0007669"/>
    <property type="project" value="TreeGrafter"/>
</dbReference>
<dbReference type="AlphaFoldDB" id="A0A6A7CAE2"/>